<feature type="compositionally biased region" description="Basic residues" evidence="6">
    <location>
        <begin position="83"/>
        <end position="93"/>
    </location>
</feature>
<feature type="domain" description="RRM" evidence="7">
    <location>
        <begin position="320"/>
        <end position="402"/>
    </location>
</feature>
<accession>W7U9S2</accession>
<comment type="similarity">
    <text evidence="2">Belongs to the RRM RBM34 family.</text>
</comment>
<dbReference type="AlphaFoldDB" id="W7U9S2"/>
<evidence type="ECO:0000313" key="8">
    <source>
        <dbReference type="EMBL" id="EWM29699.1"/>
    </source>
</evidence>
<evidence type="ECO:0000256" key="2">
    <source>
        <dbReference type="ARBA" id="ARBA00007077"/>
    </source>
</evidence>
<evidence type="ECO:0000313" key="9">
    <source>
        <dbReference type="Proteomes" id="UP000019335"/>
    </source>
</evidence>
<reference evidence="8 9" key="1">
    <citation type="journal article" date="2014" name="Mol. Plant">
        <title>Chromosome Scale Genome Assembly and Transcriptome Profiling of Nannochloropsis gaditana in Nitrogen Depletion.</title>
        <authorList>
            <person name="Corteggiani Carpinelli E."/>
            <person name="Telatin A."/>
            <person name="Vitulo N."/>
            <person name="Forcato C."/>
            <person name="D'Angelo M."/>
            <person name="Schiavon R."/>
            <person name="Vezzi A."/>
            <person name="Giacometti G.M."/>
            <person name="Morosinotto T."/>
            <person name="Valle G."/>
        </authorList>
    </citation>
    <scope>NUCLEOTIDE SEQUENCE [LARGE SCALE GENOMIC DNA]</scope>
    <source>
        <strain evidence="8 9">B-31</strain>
    </source>
</reference>
<dbReference type="CDD" id="cd12394">
    <property type="entry name" value="RRM1_RBM34"/>
    <property type="match status" value="1"/>
</dbReference>
<organism evidence="8 9">
    <name type="scientific">Nannochloropsis gaditana</name>
    <dbReference type="NCBI Taxonomy" id="72520"/>
    <lineage>
        <taxon>Eukaryota</taxon>
        <taxon>Sar</taxon>
        <taxon>Stramenopiles</taxon>
        <taxon>Ochrophyta</taxon>
        <taxon>Eustigmatophyceae</taxon>
        <taxon>Eustigmatales</taxon>
        <taxon>Monodopsidaceae</taxon>
        <taxon>Nannochloropsis</taxon>
    </lineage>
</organism>
<protein>
    <submittedName>
        <fullName evidence="8">Rna binding protein</fullName>
    </submittedName>
</protein>
<comment type="subcellular location">
    <subcellularLocation>
        <location evidence="1">Nucleus</location>
        <location evidence="1">Nucleolus</location>
    </subcellularLocation>
</comment>
<dbReference type="GO" id="GO:0003723">
    <property type="term" value="F:RNA binding"/>
    <property type="evidence" value="ECO:0007669"/>
    <property type="project" value="UniProtKB-UniRule"/>
</dbReference>
<feature type="domain" description="RRM" evidence="7">
    <location>
        <begin position="210"/>
        <end position="312"/>
    </location>
</feature>
<name>W7U9S2_9STRA</name>
<feature type="region of interest" description="Disordered" evidence="6">
    <location>
        <begin position="17"/>
        <end position="137"/>
    </location>
</feature>
<dbReference type="InterPro" id="IPR034221">
    <property type="entry name" value="RBM34_RRM2"/>
</dbReference>
<dbReference type="CDD" id="cd12395">
    <property type="entry name" value="RRM2_RBM34"/>
    <property type="match status" value="1"/>
</dbReference>
<dbReference type="InterPro" id="IPR035979">
    <property type="entry name" value="RBD_domain_sf"/>
</dbReference>
<evidence type="ECO:0000256" key="4">
    <source>
        <dbReference type="ARBA" id="ARBA00023242"/>
    </source>
</evidence>
<evidence type="ECO:0000256" key="6">
    <source>
        <dbReference type="SAM" id="MobiDB-lite"/>
    </source>
</evidence>
<keyword evidence="9" id="KW-1185">Reference proteome</keyword>
<dbReference type="PANTHER" id="PTHR23236">
    <property type="entry name" value="EUKARYOTIC TRANSLATION INITIATION FACTOR 4B/4H"/>
    <property type="match status" value="1"/>
</dbReference>
<sequence length="497" mass="54299">MPCRSYKPGDILSFLRTDVEQPSSPSASAQGGSIVKGSKKRKHQAGAPSKSTQSSSSIFSEATQAKFVPVQPLPGLNMDLNNIKRRRKTKKGKERPIRPSKKEKAAAYRAGEGEMVGSTAPSVESTYSAPDNETTKPMKTLSTNFALSQNEEAGRGEDVTSLPPLVREHVPRDAHWKQGTENKKSRRDDTGGINFEAEVDIDKEKAKERRTIFVGNLPTSISKKRVQNIFKEYGEIESVRFRSMALAGAKIDDHGNQRLAKKVSANKRLLSDAKDTFNAYVVFLREDSAEAAIAANNRLVEAKHLRVDRVGSETIRDPKRSVFLGNLPFDAKEDTIRAHVAQELEGGPGDVEGVRLVRDPETQQGKGFGFVLLKDKASVAAALRLNGTSFQGRKIRVTTCGKRVKVRSNDSATRVKSKAVGAKRRLEAAATKRNLNAPQFPPGARPEIIKASFEGRRASDTFGRLSVKKRGSGPAKKSKGASKGNRARKGGQKKTNK</sequence>
<dbReference type="Proteomes" id="UP000019335">
    <property type="component" value="Chromosome 2"/>
</dbReference>
<keyword evidence="3 5" id="KW-0694">RNA-binding</keyword>
<gene>
    <name evidence="8" type="ORF">Naga_100114g14</name>
</gene>
<feature type="compositionally biased region" description="Low complexity" evidence="6">
    <location>
        <begin position="21"/>
        <end position="33"/>
    </location>
</feature>
<dbReference type="Pfam" id="PF00076">
    <property type="entry name" value="RRM_1"/>
    <property type="match status" value="2"/>
</dbReference>
<dbReference type="EMBL" id="AZIL01000121">
    <property type="protein sequence ID" value="EWM29699.1"/>
    <property type="molecule type" value="Genomic_DNA"/>
</dbReference>
<dbReference type="SUPFAM" id="SSF54928">
    <property type="entry name" value="RNA-binding domain, RBD"/>
    <property type="match status" value="2"/>
</dbReference>
<feature type="region of interest" description="Disordered" evidence="6">
    <location>
        <begin position="171"/>
        <end position="191"/>
    </location>
</feature>
<feature type="compositionally biased region" description="Polar residues" evidence="6">
    <location>
        <begin position="119"/>
        <end position="137"/>
    </location>
</feature>
<dbReference type="PANTHER" id="PTHR23236:SF25">
    <property type="entry name" value="RNA-BINDING PROTEIN 34"/>
    <property type="match status" value="1"/>
</dbReference>
<feature type="compositionally biased region" description="Basic residues" evidence="6">
    <location>
        <begin position="466"/>
        <end position="497"/>
    </location>
</feature>
<dbReference type="SMART" id="SM00360">
    <property type="entry name" value="RRM"/>
    <property type="match status" value="2"/>
</dbReference>
<dbReference type="GO" id="GO:0005730">
    <property type="term" value="C:nucleolus"/>
    <property type="evidence" value="ECO:0007669"/>
    <property type="project" value="UniProtKB-SubCell"/>
</dbReference>
<comment type="caution">
    <text evidence="8">The sequence shown here is derived from an EMBL/GenBank/DDBJ whole genome shotgun (WGS) entry which is preliminary data.</text>
</comment>
<evidence type="ECO:0000256" key="3">
    <source>
        <dbReference type="ARBA" id="ARBA00022884"/>
    </source>
</evidence>
<dbReference type="InterPro" id="IPR012677">
    <property type="entry name" value="Nucleotide-bd_a/b_plait_sf"/>
</dbReference>
<evidence type="ECO:0000256" key="1">
    <source>
        <dbReference type="ARBA" id="ARBA00004604"/>
    </source>
</evidence>
<feature type="compositionally biased region" description="Low complexity" evidence="6">
    <location>
        <begin position="49"/>
        <end position="60"/>
    </location>
</feature>
<feature type="compositionally biased region" description="Basic and acidic residues" evidence="6">
    <location>
        <begin position="171"/>
        <end position="190"/>
    </location>
</feature>
<evidence type="ECO:0000256" key="5">
    <source>
        <dbReference type="PROSITE-ProRule" id="PRU00176"/>
    </source>
</evidence>
<dbReference type="Gene3D" id="3.30.70.330">
    <property type="match status" value="2"/>
</dbReference>
<dbReference type="PROSITE" id="PS50102">
    <property type="entry name" value="RRM"/>
    <property type="match status" value="2"/>
</dbReference>
<keyword evidence="4" id="KW-0539">Nucleus</keyword>
<dbReference type="InterPro" id="IPR000504">
    <property type="entry name" value="RRM_dom"/>
</dbReference>
<dbReference type="OrthoDB" id="442677at2759"/>
<feature type="region of interest" description="Disordered" evidence="6">
    <location>
        <begin position="459"/>
        <end position="497"/>
    </location>
</feature>
<evidence type="ECO:0000259" key="7">
    <source>
        <dbReference type="PROSITE" id="PS50102"/>
    </source>
</evidence>
<feature type="compositionally biased region" description="Basic and acidic residues" evidence="6">
    <location>
        <begin position="94"/>
        <end position="106"/>
    </location>
</feature>
<proteinExistence type="inferred from homology"/>